<reference evidence="1" key="1">
    <citation type="submission" date="2023-03" db="EMBL/GenBank/DDBJ databases">
        <title>Massive genome expansion in bonnet fungi (Mycena s.s.) driven by repeated elements and novel gene families across ecological guilds.</title>
        <authorList>
            <consortium name="Lawrence Berkeley National Laboratory"/>
            <person name="Harder C.B."/>
            <person name="Miyauchi S."/>
            <person name="Viragh M."/>
            <person name="Kuo A."/>
            <person name="Thoen E."/>
            <person name="Andreopoulos B."/>
            <person name="Lu D."/>
            <person name="Skrede I."/>
            <person name="Drula E."/>
            <person name="Henrissat B."/>
            <person name="Morin E."/>
            <person name="Kohler A."/>
            <person name="Barry K."/>
            <person name="LaButti K."/>
            <person name="Morin E."/>
            <person name="Salamov A."/>
            <person name="Lipzen A."/>
            <person name="Mereny Z."/>
            <person name="Hegedus B."/>
            <person name="Baldrian P."/>
            <person name="Stursova M."/>
            <person name="Weitz H."/>
            <person name="Taylor A."/>
            <person name="Grigoriev I.V."/>
            <person name="Nagy L.G."/>
            <person name="Martin F."/>
            <person name="Kauserud H."/>
        </authorList>
    </citation>
    <scope>NUCLEOTIDE SEQUENCE</scope>
    <source>
        <strain evidence="1">CBHHK200</strain>
    </source>
</reference>
<sequence>MEREAEMISDPGCGTCLSSLNGTPCSPSSSTARKVRVSLLLALLPTLTLSLSSPAIVSVASRTRVESRSWRSLLIATGSTVASSAMVDSPWSLQSTICSTGISGTNRGRAFLERERRPRGTPVGRDQFTSLRVRTCFDLALGLRGSTWV</sequence>
<dbReference type="AlphaFoldDB" id="A0AAD6T321"/>
<dbReference type="Proteomes" id="UP001218188">
    <property type="component" value="Unassembled WGS sequence"/>
</dbReference>
<accession>A0AAD6T321</accession>
<organism evidence="1 2">
    <name type="scientific">Mycena alexandri</name>
    <dbReference type="NCBI Taxonomy" id="1745969"/>
    <lineage>
        <taxon>Eukaryota</taxon>
        <taxon>Fungi</taxon>
        <taxon>Dikarya</taxon>
        <taxon>Basidiomycota</taxon>
        <taxon>Agaricomycotina</taxon>
        <taxon>Agaricomycetes</taxon>
        <taxon>Agaricomycetidae</taxon>
        <taxon>Agaricales</taxon>
        <taxon>Marasmiineae</taxon>
        <taxon>Mycenaceae</taxon>
        <taxon>Mycena</taxon>
    </lineage>
</organism>
<comment type="caution">
    <text evidence="1">The sequence shown here is derived from an EMBL/GenBank/DDBJ whole genome shotgun (WGS) entry which is preliminary data.</text>
</comment>
<evidence type="ECO:0000313" key="1">
    <source>
        <dbReference type="EMBL" id="KAJ7038779.1"/>
    </source>
</evidence>
<gene>
    <name evidence="1" type="ORF">C8F04DRAFT_1088471</name>
</gene>
<dbReference type="EMBL" id="JARJCM010000030">
    <property type="protein sequence ID" value="KAJ7038779.1"/>
    <property type="molecule type" value="Genomic_DNA"/>
</dbReference>
<proteinExistence type="predicted"/>
<protein>
    <submittedName>
        <fullName evidence="1">Uncharacterized protein</fullName>
    </submittedName>
</protein>
<keyword evidence="2" id="KW-1185">Reference proteome</keyword>
<name>A0AAD6T321_9AGAR</name>
<evidence type="ECO:0000313" key="2">
    <source>
        <dbReference type="Proteomes" id="UP001218188"/>
    </source>
</evidence>